<reference evidence="1" key="1">
    <citation type="submission" date="2018-11" db="EMBL/GenBank/DDBJ databases">
        <authorList>
            <consortium name="Pathogen Informatics"/>
        </authorList>
    </citation>
    <scope>NUCLEOTIDE SEQUENCE</scope>
</reference>
<evidence type="ECO:0000313" key="2">
    <source>
        <dbReference type="Proteomes" id="UP000784294"/>
    </source>
</evidence>
<organism evidence="1 2">
    <name type="scientific">Protopolystoma xenopodis</name>
    <dbReference type="NCBI Taxonomy" id="117903"/>
    <lineage>
        <taxon>Eukaryota</taxon>
        <taxon>Metazoa</taxon>
        <taxon>Spiralia</taxon>
        <taxon>Lophotrochozoa</taxon>
        <taxon>Platyhelminthes</taxon>
        <taxon>Monogenea</taxon>
        <taxon>Polyopisthocotylea</taxon>
        <taxon>Polystomatidea</taxon>
        <taxon>Polystomatidae</taxon>
        <taxon>Protopolystoma</taxon>
    </lineage>
</organism>
<comment type="caution">
    <text evidence="1">The sequence shown here is derived from an EMBL/GenBank/DDBJ whole genome shotgun (WGS) entry which is preliminary data.</text>
</comment>
<name>A0A3S5FFQ6_9PLAT</name>
<dbReference type="Proteomes" id="UP000784294">
    <property type="component" value="Unassembled WGS sequence"/>
</dbReference>
<gene>
    <name evidence="1" type="ORF">PXEA_LOCUS26712</name>
</gene>
<proteinExistence type="predicted"/>
<evidence type="ECO:0000313" key="1">
    <source>
        <dbReference type="EMBL" id="VEL33272.1"/>
    </source>
</evidence>
<accession>A0A3S5FFQ6</accession>
<protein>
    <submittedName>
        <fullName evidence="1">Uncharacterized protein</fullName>
    </submittedName>
</protein>
<keyword evidence="2" id="KW-1185">Reference proteome</keyword>
<dbReference type="EMBL" id="CAAALY010245485">
    <property type="protein sequence ID" value="VEL33272.1"/>
    <property type="molecule type" value="Genomic_DNA"/>
</dbReference>
<sequence length="136" mass="15260">MHGLISCTDWSPSSLLIPSPHSSSRFQPVWSGGRDTRAITTVSERPGNPFHTGSYETPRMSDPIGLDLTEPGPRAFQSAEHVPDWFRVTRHHCHLLPAGGCDNWLPGLQQVHSVDVKLLNNQIKGKHHICMCYYQH</sequence>
<dbReference type="AlphaFoldDB" id="A0A3S5FFQ6"/>